<dbReference type="AlphaFoldDB" id="A0A066ZMJ5"/>
<name>A0A066ZMJ5_HYDMR</name>
<sequence length="280" mass="31924">MRPKLPVTRGKNVGTCNICGAQNIKLTEDHCPPKTAFVKVRAMELRSIHHSLSVLPGEKLPKGRLVQNGVKYKTLCDNCNNNILGAKCDGEFGVLTHRVSEHLYSGIQLPGYSTFSVRIAPQKIMRSVLGHLKALGVERYEMGRFTEPVRDYLLNTSLPLPEGIKVYYWLHPYRRNVTIRDAALASLELKSTCNFWLLKFYPLAFMVTFNQGNGFSRIINAMDLDRYGSLDFDQEVDLPILFDERDIKHPYWPEAPEDSTMVFYGEESYDAIQKVTKPTF</sequence>
<reference evidence="1 2" key="1">
    <citation type="submission" date="2014-04" db="EMBL/GenBank/DDBJ databases">
        <title>Draft genome sequence of Hydrogenovibrio marinus MH-110, a model organism for aerobic H2 metabolism.</title>
        <authorList>
            <person name="Cha H.J."/>
            <person name="Jo B.H."/>
            <person name="Hwang B.H."/>
        </authorList>
    </citation>
    <scope>NUCLEOTIDE SEQUENCE [LARGE SCALE GENOMIC DNA]</scope>
    <source>
        <strain evidence="1 2">MH-110</strain>
    </source>
</reference>
<keyword evidence="2" id="KW-1185">Reference proteome</keyword>
<accession>A0A066ZMJ5</accession>
<proteinExistence type="predicted"/>
<protein>
    <recommendedName>
        <fullName evidence="3">Metal-binding protein</fullName>
    </recommendedName>
</protein>
<dbReference type="EMBL" id="JMIU01000002">
    <property type="protein sequence ID" value="KDN94692.1"/>
    <property type="molecule type" value="Genomic_DNA"/>
</dbReference>
<dbReference type="Proteomes" id="UP000027341">
    <property type="component" value="Unassembled WGS sequence"/>
</dbReference>
<evidence type="ECO:0008006" key="3">
    <source>
        <dbReference type="Google" id="ProtNLM"/>
    </source>
</evidence>
<organism evidence="1 2">
    <name type="scientific">Hydrogenovibrio marinus</name>
    <dbReference type="NCBI Taxonomy" id="28885"/>
    <lineage>
        <taxon>Bacteria</taxon>
        <taxon>Pseudomonadati</taxon>
        <taxon>Pseudomonadota</taxon>
        <taxon>Gammaproteobacteria</taxon>
        <taxon>Thiotrichales</taxon>
        <taxon>Piscirickettsiaceae</taxon>
        <taxon>Hydrogenovibrio</taxon>
    </lineage>
</organism>
<evidence type="ECO:0000313" key="1">
    <source>
        <dbReference type="EMBL" id="KDN94692.1"/>
    </source>
</evidence>
<dbReference type="STRING" id="28885.EI16_12395"/>
<comment type="caution">
    <text evidence="1">The sequence shown here is derived from an EMBL/GenBank/DDBJ whole genome shotgun (WGS) entry which is preliminary data.</text>
</comment>
<evidence type="ECO:0000313" key="2">
    <source>
        <dbReference type="Proteomes" id="UP000027341"/>
    </source>
</evidence>
<gene>
    <name evidence="1" type="ORF">EI16_12395</name>
</gene>